<dbReference type="Pfam" id="PF13433">
    <property type="entry name" value="Peripla_BP_5"/>
    <property type="match status" value="1"/>
</dbReference>
<dbReference type="InterPro" id="IPR039570">
    <property type="entry name" value="AmiC_PBP1"/>
</dbReference>
<dbReference type="Gene3D" id="3.40.50.2300">
    <property type="match status" value="2"/>
</dbReference>
<dbReference type="InterPro" id="IPR028082">
    <property type="entry name" value="Peripla_BP_I"/>
</dbReference>
<dbReference type="RefSeq" id="WP_188529541.1">
    <property type="nucleotide sequence ID" value="NZ_BMGR01000003.1"/>
</dbReference>
<dbReference type="Proteomes" id="UP000644756">
    <property type="component" value="Unassembled WGS sequence"/>
</dbReference>
<dbReference type="PANTHER" id="PTHR47628">
    <property type="match status" value="1"/>
</dbReference>
<accession>A0A917FP68</accession>
<protein>
    <submittedName>
        <fullName evidence="2">Urea ABC transporter substrate-binding protein</fullName>
    </submittedName>
</protein>
<dbReference type="PRINTS" id="PR00337">
    <property type="entry name" value="LEUILEVALBP"/>
</dbReference>
<dbReference type="EMBL" id="BMGR01000003">
    <property type="protein sequence ID" value="GGF94216.1"/>
    <property type="molecule type" value="Genomic_DNA"/>
</dbReference>
<evidence type="ECO:0000313" key="3">
    <source>
        <dbReference type="Proteomes" id="UP000644756"/>
    </source>
</evidence>
<dbReference type="SUPFAM" id="SSF53822">
    <property type="entry name" value="Periplasmic binding protein-like I"/>
    <property type="match status" value="1"/>
</dbReference>
<dbReference type="InterPro" id="IPR000709">
    <property type="entry name" value="Leu_Ile_Val-bd"/>
</dbReference>
<feature type="signal peptide" evidence="1">
    <location>
        <begin position="1"/>
        <end position="20"/>
    </location>
</feature>
<dbReference type="PANTHER" id="PTHR47628:SF1">
    <property type="entry name" value="ALIPHATIC AMIDASE EXPRESSION-REGULATING PROTEIN"/>
    <property type="match status" value="1"/>
</dbReference>
<reference evidence="2" key="1">
    <citation type="journal article" date="2014" name="Int. J. Syst. Evol. Microbiol.">
        <title>Complete genome sequence of Corynebacterium casei LMG S-19264T (=DSM 44701T), isolated from a smear-ripened cheese.</title>
        <authorList>
            <consortium name="US DOE Joint Genome Institute (JGI-PGF)"/>
            <person name="Walter F."/>
            <person name="Albersmeier A."/>
            <person name="Kalinowski J."/>
            <person name="Ruckert C."/>
        </authorList>
    </citation>
    <scope>NUCLEOTIDE SEQUENCE</scope>
    <source>
        <strain evidence="2">CGMCC 1.12987</strain>
    </source>
</reference>
<dbReference type="GO" id="GO:0006865">
    <property type="term" value="P:amino acid transport"/>
    <property type="evidence" value="ECO:0007669"/>
    <property type="project" value="InterPro"/>
</dbReference>
<dbReference type="GO" id="GO:0033218">
    <property type="term" value="F:amide binding"/>
    <property type="evidence" value="ECO:0007669"/>
    <property type="project" value="InterPro"/>
</dbReference>
<evidence type="ECO:0000256" key="1">
    <source>
        <dbReference type="SAM" id="SignalP"/>
    </source>
</evidence>
<evidence type="ECO:0000313" key="2">
    <source>
        <dbReference type="EMBL" id="GGF94216.1"/>
    </source>
</evidence>
<organism evidence="2 3">
    <name type="scientific">Paenibacillus abyssi</name>
    <dbReference type="NCBI Taxonomy" id="1340531"/>
    <lineage>
        <taxon>Bacteria</taxon>
        <taxon>Bacillati</taxon>
        <taxon>Bacillota</taxon>
        <taxon>Bacilli</taxon>
        <taxon>Bacillales</taxon>
        <taxon>Paenibacillaceae</taxon>
        <taxon>Paenibacillus</taxon>
    </lineage>
</organism>
<sequence length="407" mass="43985">MKKWLGKVIAVGLACTVLLAGCGQSSGSESGGSEGDGIKIGVLFSDSGVTAMGEKGLKNATLMAIEEINADGGVKGQQLIPVYEDYASDPSMAATKAKKLLLQDNVTAIVGGYTSASRQAMLPIIEQNDGVLVYPMSYEGEEYSKNIMYVGPVPNQGLEQFIPWLTENKGKKFFLIGSDYVFPVQVNKQVKELLKLNGGEVVGEDYVPMGQSEFASIVNKIKEAQPDVIFSVLVAESAAAFYKQYDNYGLSPDTMPIASVVTNETDLSAMGGEVGEGHISALPYFQTVDTPENKEFVTNYHAKYGEGPIDTLMQSAYYSTYLLADALEKAEDINDAGQLIGAFAGLEIMAPEGEVTVDPENNHVKLNFRIGVANKDAQFDIIEESEAPAPEPWSKLLFPDHEEPWKK</sequence>
<dbReference type="PROSITE" id="PS51257">
    <property type="entry name" value="PROKAR_LIPOPROTEIN"/>
    <property type="match status" value="1"/>
</dbReference>
<keyword evidence="1" id="KW-0732">Signal</keyword>
<gene>
    <name evidence="2" type="ORF">GCM10010916_09460</name>
</gene>
<dbReference type="CDD" id="cd06357">
    <property type="entry name" value="PBP1_AmiC"/>
    <property type="match status" value="1"/>
</dbReference>
<proteinExistence type="predicted"/>
<feature type="chain" id="PRO_5038559963" evidence="1">
    <location>
        <begin position="21"/>
        <end position="407"/>
    </location>
</feature>
<name>A0A917FP68_9BACL</name>
<dbReference type="AlphaFoldDB" id="A0A917FP68"/>
<comment type="caution">
    <text evidence="2">The sequence shown here is derived from an EMBL/GenBank/DDBJ whole genome shotgun (WGS) entry which is preliminary data.</text>
</comment>
<reference evidence="2" key="2">
    <citation type="submission" date="2020-09" db="EMBL/GenBank/DDBJ databases">
        <authorList>
            <person name="Sun Q."/>
            <person name="Zhou Y."/>
        </authorList>
    </citation>
    <scope>NUCLEOTIDE SEQUENCE</scope>
    <source>
        <strain evidence="2">CGMCC 1.12987</strain>
    </source>
</reference>
<keyword evidence="3" id="KW-1185">Reference proteome</keyword>